<protein>
    <recommendedName>
        <fullName evidence="5">Release factor glutamine methyltransferase</fullName>
        <shortName evidence="5">RF MTase</shortName>
        <ecNumber evidence="5">2.1.1.297</ecNumber>
    </recommendedName>
    <alternativeName>
        <fullName evidence="5">N5-glutamine methyltransferase PrmC</fullName>
    </alternativeName>
    <alternativeName>
        <fullName evidence="5">Protein-(glutamine-N5) MTase PrmC</fullName>
    </alternativeName>
    <alternativeName>
        <fullName evidence="5">Protein-glutamine N-methyltransferase PrmC</fullName>
    </alternativeName>
</protein>
<feature type="binding site" evidence="5">
    <location>
        <begin position="184"/>
        <end position="187"/>
    </location>
    <ligand>
        <name>substrate</name>
    </ligand>
</feature>
<evidence type="ECO:0000256" key="1">
    <source>
        <dbReference type="ARBA" id="ARBA00022603"/>
    </source>
</evidence>
<dbReference type="RefSeq" id="WP_009184600.1">
    <property type="nucleotide sequence ID" value="NZ_AMGM01000018.1"/>
</dbReference>
<keyword evidence="2 5" id="KW-0808">Transferase</keyword>
<dbReference type="InterPro" id="IPR007848">
    <property type="entry name" value="Small_mtfrase_dom"/>
</dbReference>
<dbReference type="EC" id="2.1.1.297" evidence="5"/>
<dbReference type="Gene3D" id="1.10.8.10">
    <property type="entry name" value="DNA helicase RuvA subunit, C-terminal domain"/>
    <property type="match status" value="1"/>
</dbReference>
<keyword evidence="9" id="KW-1185">Reference proteome</keyword>
<dbReference type="GO" id="GO:0102559">
    <property type="term" value="F:peptide chain release factor N(5)-glutamine methyltransferase activity"/>
    <property type="evidence" value="ECO:0007669"/>
    <property type="project" value="UniProtKB-EC"/>
</dbReference>
<dbReference type="Pfam" id="PF17827">
    <property type="entry name" value="PrmC_N"/>
    <property type="match status" value="1"/>
</dbReference>
<name>K1LC66_CECL9</name>
<feature type="binding site" evidence="5">
    <location>
        <position position="184"/>
    </location>
    <ligand>
        <name>S-adenosyl-L-methionine</name>
        <dbReference type="ChEBI" id="CHEBI:59789"/>
    </ligand>
</feature>
<dbReference type="OrthoDB" id="9800643at2"/>
<dbReference type="HAMAP" id="MF_02126">
    <property type="entry name" value="RF_methyltr_PrmC"/>
    <property type="match status" value="1"/>
</dbReference>
<dbReference type="GO" id="GO:0032259">
    <property type="term" value="P:methylation"/>
    <property type="evidence" value="ECO:0007669"/>
    <property type="project" value="UniProtKB-KW"/>
</dbReference>
<evidence type="ECO:0000259" key="7">
    <source>
        <dbReference type="Pfam" id="PF17827"/>
    </source>
</evidence>
<dbReference type="CDD" id="cd02440">
    <property type="entry name" value="AdoMet_MTases"/>
    <property type="match status" value="1"/>
</dbReference>
<dbReference type="Gene3D" id="3.40.50.150">
    <property type="entry name" value="Vaccinia Virus protein VP39"/>
    <property type="match status" value="1"/>
</dbReference>
<sequence length="279" mass="31710">MITLRQLFSKYTTQLDSLYSAQEAESLCFWLFEEYLGKKRLDIVKDGELQEIPDSLQQAFEQLLEGKPIQYITGKAPFYGREFEVGPEVLIPRNETEELVHLIIKENPQEGLKILDIGTGSGCIPITLALELKQPKIFAVDISPEALNIAERNSAKHGTSVIFRKLDILEEAIPIEAIDILVSNPPYVRYSEKEKMHKNVLEYEPHLALFVFDEDPLLFYRVIAEKGKKALKPGGKLYFEINETLGDHVKGLLEELGYVQVRIIKDLNGKDRIGTGQHV</sequence>
<comment type="caution">
    <text evidence="8">The sequence shown here is derived from an EMBL/GenBank/DDBJ whole genome shotgun (WGS) entry which is preliminary data.</text>
</comment>
<keyword evidence="1 5" id="KW-0489">Methyltransferase</keyword>
<feature type="binding site" evidence="5">
    <location>
        <begin position="118"/>
        <end position="122"/>
    </location>
    <ligand>
        <name>S-adenosyl-L-methionine</name>
        <dbReference type="ChEBI" id="CHEBI:59789"/>
    </ligand>
</feature>
<dbReference type="Proteomes" id="UP000004478">
    <property type="component" value="Unassembled WGS sequence"/>
</dbReference>
<dbReference type="PATRIC" id="fig|1225176.3.peg.1668"/>
<evidence type="ECO:0000313" key="9">
    <source>
        <dbReference type="Proteomes" id="UP000004478"/>
    </source>
</evidence>
<comment type="caution">
    <text evidence="5">Lacks conserved residue(s) required for the propagation of feature annotation.</text>
</comment>
<dbReference type="PANTHER" id="PTHR18895">
    <property type="entry name" value="HEMK METHYLTRANSFERASE"/>
    <property type="match status" value="1"/>
</dbReference>
<dbReference type="InterPro" id="IPR050320">
    <property type="entry name" value="N5-glutamine_MTase"/>
</dbReference>
<comment type="similarity">
    <text evidence="5">Belongs to the protein N5-glutamine methyltransferase family. PrmC subfamily.</text>
</comment>
<dbReference type="PANTHER" id="PTHR18895:SF74">
    <property type="entry name" value="MTRF1L RELEASE FACTOR GLUTAMINE METHYLTRANSFERASE"/>
    <property type="match status" value="1"/>
</dbReference>
<evidence type="ECO:0000256" key="5">
    <source>
        <dbReference type="HAMAP-Rule" id="MF_02126"/>
    </source>
</evidence>
<dbReference type="NCBIfam" id="TIGR03534">
    <property type="entry name" value="RF_mod_PrmC"/>
    <property type="match status" value="1"/>
</dbReference>
<evidence type="ECO:0000313" key="8">
    <source>
        <dbReference type="EMBL" id="EKB49782.1"/>
    </source>
</evidence>
<evidence type="ECO:0000259" key="6">
    <source>
        <dbReference type="Pfam" id="PF05175"/>
    </source>
</evidence>
<feature type="binding site" evidence="5">
    <location>
        <position position="141"/>
    </location>
    <ligand>
        <name>S-adenosyl-L-methionine</name>
        <dbReference type="ChEBI" id="CHEBI:59789"/>
    </ligand>
</feature>
<comment type="function">
    <text evidence="5">Methylates the class 1 translation termination release factors RF1/PrfA and RF2/PrfB on the glutamine residue of the universally conserved GGQ motif.</text>
</comment>
<organism evidence="8 9">
    <name type="scientific">Cecembia lonarensis (strain CCUG 58316 / KCTC 22772 / LW9)</name>
    <dbReference type="NCBI Taxonomy" id="1225176"/>
    <lineage>
        <taxon>Bacteria</taxon>
        <taxon>Pseudomonadati</taxon>
        <taxon>Bacteroidota</taxon>
        <taxon>Cytophagia</taxon>
        <taxon>Cytophagales</taxon>
        <taxon>Cyclobacteriaceae</taxon>
        <taxon>Cecembia</taxon>
    </lineage>
</organism>
<proteinExistence type="inferred from homology"/>
<feature type="domain" description="Methyltransferase small" evidence="6">
    <location>
        <begin position="110"/>
        <end position="193"/>
    </location>
</feature>
<feature type="domain" description="Release factor glutamine methyltransferase N-terminal" evidence="7">
    <location>
        <begin position="11"/>
        <end position="74"/>
    </location>
</feature>
<dbReference type="InterPro" id="IPR004556">
    <property type="entry name" value="HemK-like"/>
</dbReference>
<dbReference type="SUPFAM" id="SSF53335">
    <property type="entry name" value="S-adenosyl-L-methionine-dependent methyltransferases"/>
    <property type="match status" value="1"/>
</dbReference>
<reference evidence="8 9" key="1">
    <citation type="journal article" date="2012" name="J. Bacteriol.">
        <title>Draft Genome Sequence of Cecembia lonarensis Strain LW9T, Isolated from Lonar Lake, a Haloalkaline Lake in India.</title>
        <authorList>
            <person name="Shivaji S."/>
            <person name="Ara S."/>
            <person name="Singh A."/>
            <person name="Pinnaka A.K."/>
        </authorList>
    </citation>
    <scope>NUCLEOTIDE SEQUENCE [LARGE SCALE GENOMIC DNA]</scope>
    <source>
        <strain evidence="8 9">LW9</strain>
    </source>
</reference>
<dbReference type="InterPro" id="IPR040758">
    <property type="entry name" value="PrmC_N"/>
</dbReference>
<gene>
    <name evidence="5 8" type="primary">prmC</name>
    <name evidence="8" type="ORF">B879_01565</name>
</gene>
<comment type="catalytic activity">
    <reaction evidence="4 5">
        <text>L-glutaminyl-[peptide chain release factor] + S-adenosyl-L-methionine = N(5)-methyl-L-glutaminyl-[peptide chain release factor] + S-adenosyl-L-homocysteine + H(+)</text>
        <dbReference type="Rhea" id="RHEA:42896"/>
        <dbReference type="Rhea" id="RHEA-COMP:10271"/>
        <dbReference type="Rhea" id="RHEA-COMP:10272"/>
        <dbReference type="ChEBI" id="CHEBI:15378"/>
        <dbReference type="ChEBI" id="CHEBI:30011"/>
        <dbReference type="ChEBI" id="CHEBI:57856"/>
        <dbReference type="ChEBI" id="CHEBI:59789"/>
        <dbReference type="ChEBI" id="CHEBI:61891"/>
        <dbReference type="EC" id="2.1.1.297"/>
    </reaction>
</comment>
<dbReference type="InterPro" id="IPR002052">
    <property type="entry name" value="DNA_methylase_N6_adenine_CS"/>
</dbReference>
<accession>K1LC66</accession>
<keyword evidence="3 5" id="KW-0949">S-adenosyl-L-methionine</keyword>
<dbReference type="InterPro" id="IPR029063">
    <property type="entry name" value="SAM-dependent_MTases_sf"/>
</dbReference>
<evidence type="ECO:0000256" key="4">
    <source>
        <dbReference type="ARBA" id="ARBA00048391"/>
    </source>
</evidence>
<evidence type="ECO:0000256" key="2">
    <source>
        <dbReference type="ARBA" id="ARBA00022679"/>
    </source>
</evidence>
<dbReference type="PROSITE" id="PS00092">
    <property type="entry name" value="N6_MTASE"/>
    <property type="match status" value="1"/>
</dbReference>
<evidence type="ECO:0000256" key="3">
    <source>
        <dbReference type="ARBA" id="ARBA00022691"/>
    </source>
</evidence>
<dbReference type="AlphaFoldDB" id="K1LC66"/>
<dbReference type="GO" id="GO:0003676">
    <property type="term" value="F:nucleic acid binding"/>
    <property type="evidence" value="ECO:0007669"/>
    <property type="project" value="InterPro"/>
</dbReference>
<dbReference type="NCBIfam" id="TIGR00536">
    <property type="entry name" value="hemK_fam"/>
    <property type="match status" value="1"/>
</dbReference>
<dbReference type="Pfam" id="PF05175">
    <property type="entry name" value="MTS"/>
    <property type="match status" value="1"/>
</dbReference>
<dbReference type="EMBL" id="AMGM01000018">
    <property type="protein sequence ID" value="EKB49782.1"/>
    <property type="molecule type" value="Genomic_DNA"/>
</dbReference>
<dbReference type="InterPro" id="IPR019874">
    <property type="entry name" value="RF_methyltr_PrmC"/>
</dbReference>